<gene>
    <name evidence="2" type="ORF">DFR52_101660</name>
</gene>
<keyword evidence="3" id="KW-1185">Reference proteome</keyword>
<dbReference type="EMBL" id="QGTR01000001">
    <property type="protein sequence ID" value="PWW03971.1"/>
    <property type="molecule type" value="Genomic_DNA"/>
</dbReference>
<proteinExistence type="predicted"/>
<sequence length="107" mass="11244">MPASGAAAADNYGAIAYSRTSGARAYSHDYSTRAGAETRALGECRARGRGCKIVTWYRNACGALASGPDGWGASWSSSRRAAENKALAKCSTYSYSCGVLVWSCTTR</sequence>
<evidence type="ECO:0000313" key="3">
    <source>
        <dbReference type="Proteomes" id="UP000246352"/>
    </source>
</evidence>
<dbReference type="AlphaFoldDB" id="A0A317PR62"/>
<comment type="caution">
    <text evidence="2">The sequence shown here is derived from an EMBL/GenBank/DDBJ whole genome shotgun (WGS) entry which is preliminary data.</text>
</comment>
<dbReference type="Proteomes" id="UP000246352">
    <property type="component" value="Unassembled WGS sequence"/>
</dbReference>
<organism evidence="2 3">
    <name type="scientific">Hoeflea marina</name>
    <dbReference type="NCBI Taxonomy" id="274592"/>
    <lineage>
        <taxon>Bacteria</taxon>
        <taxon>Pseudomonadati</taxon>
        <taxon>Pseudomonadota</taxon>
        <taxon>Alphaproteobacteria</taxon>
        <taxon>Hyphomicrobiales</taxon>
        <taxon>Rhizobiaceae</taxon>
        <taxon>Hoeflea</taxon>
    </lineage>
</organism>
<evidence type="ECO:0000259" key="1">
    <source>
        <dbReference type="Pfam" id="PF13827"/>
    </source>
</evidence>
<accession>A0A317PR62</accession>
<feature type="domain" description="DUF4189" evidence="1">
    <location>
        <begin position="12"/>
        <end position="104"/>
    </location>
</feature>
<reference evidence="2 3" key="1">
    <citation type="submission" date="2018-05" db="EMBL/GenBank/DDBJ databases">
        <title>Genomic Encyclopedia of Type Strains, Phase IV (KMG-IV): sequencing the most valuable type-strain genomes for metagenomic binning, comparative biology and taxonomic classification.</title>
        <authorList>
            <person name="Goeker M."/>
        </authorList>
    </citation>
    <scope>NUCLEOTIDE SEQUENCE [LARGE SCALE GENOMIC DNA]</scope>
    <source>
        <strain evidence="2 3">DSM 16791</strain>
    </source>
</reference>
<dbReference type="InterPro" id="IPR025240">
    <property type="entry name" value="DUF4189"/>
</dbReference>
<dbReference type="Pfam" id="PF13827">
    <property type="entry name" value="DUF4189"/>
    <property type="match status" value="1"/>
</dbReference>
<protein>
    <submittedName>
        <fullName evidence="2">Uncharacterized protein DUF4189</fullName>
    </submittedName>
</protein>
<evidence type="ECO:0000313" key="2">
    <source>
        <dbReference type="EMBL" id="PWW03971.1"/>
    </source>
</evidence>
<name>A0A317PR62_9HYPH</name>